<dbReference type="InterPro" id="IPR008979">
    <property type="entry name" value="Galactose-bd-like_sf"/>
</dbReference>
<protein>
    <submittedName>
        <fullName evidence="4">CocE/NonD family hydrolase</fullName>
    </submittedName>
</protein>
<name>A0ABT5B0C0_9BACT</name>
<dbReference type="InterPro" id="IPR029058">
    <property type="entry name" value="AB_hydrolase_fold"/>
</dbReference>
<keyword evidence="1 4" id="KW-0378">Hydrolase</keyword>
<dbReference type="InterPro" id="IPR005674">
    <property type="entry name" value="CocE/Ser_esterase"/>
</dbReference>
<dbReference type="Gene3D" id="3.40.50.1820">
    <property type="entry name" value="alpha/beta hydrolase"/>
    <property type="match status" value="1"/>
</dbReference>
<dbReference type="RefSeq" id="WP_271995680.1">
    <property type="nucleotide sequence ID" value="NZ_JAQNDN010000002.1"/>
</dbReference>
<dbReference type="Proteomes" id="UP001217838">
    <property type="component" value="Unassembled WGS sequence"/>
</dbReference>
<dbReference type="Gene3D" id="1.10.3020.10">
    <property type="entry name" value="alpha-amino acid ester hydrolase ( Helical cap domain)"/>
    <property type="match status" value="1"/>
</dbReference>
<dbReference type="EMBL" id="JAQNDN010000002">
    <property type="protein sequence ID" value="MDC0667547.1"/>
    <property type="molecule type" value="Genomic_DNA"/>
</dbReference>
<keyword evidence="5" id="KW-1185">Reference proteome</keyword>
<evidence type="ECO:0000313" key="5">
    <source>
        <dbReference type="Proteomes" id="UP001217838"/>
    </source>
</evidence>
<evidence type="ECO:0000256" key="2">
    <source>
        <dbReference type="SAM" id="SignalP"/>
    </source>
</evidence>
<organism evidence="4 5">
    <name type="scientific">Nannocystis radixulma</name>
    <dbReference type="NCBI Taxonomy" id="2995305"/>
    <lineage>
        <taxon>Bacteria</taxon>
        <taxon>Pseudomonadati</taxon>
        <taxon>Myxococcota</taxon>
        <taxon>Polyangia</taxon>
        <taxon>Nannocystales</taxon>
        <taxon>Nannocystaceae</taxon>
        <taxon>Nannocystis</taxon>
    </lineage>
</organism>
<dbReference type="Pfam" id="PF08530">
    <property type="entry name" value="PepX_C"/>
    <property type="match status" value="1"/>
</dbReference>
<dbReference type="Pfam" id="PF02129">
    <property type="entry name" value="Peptidase_S15"/>
    <property type="match status" value="1"/>
</dbReference>
<gene>
    <name evidence="4" type="ORF">POL58_07355</name>
</gene>
<dbReference type="PROSITE" id="PS51257">
    <property type="entry name" value="PROKAR_LIPOPROTEIN"/>
    <property type="match status" value="1"/>
</dbReference>
<feature type="signal peptide" evidence="2">
    <location>
        <begin position="1"/>
        <end position="22"/>
    </location>
</feature>
<proteinExistence type="predicted"/>
<dbReference type="SUPFAM" id="SSF49785">
    <property type="entry name" value="Galactose-binding domain-like"/>
    <property type="match status" value="1"/>
</dbReference>
<dbReference type="InterPro" id="IPR000383">
    <property type="entry name" value="Xaa-Pro-like_dom"/>
</dbReference>
<feature type="chain" id="PRO_5045567373" evidence="2">
    <location>
        <begin position="23"/>
        <end position="660"/>
    </location>
</feature>
<evidence type="ECO:0000256" key="1">
    <source>
        <dbReference type="ARBA" id="ARBA00022801"/>
    </source>
</evidence>
<dbReference type="InterPro" id="IPR013736">
    <property type="entry name" value="Xaa-Pro_dipept_C"/>
</dbReference>
<evidence type="ECO:0000259" key="3">
    <source>
        <dbReference type="SMART" id="SM00939"/>
    </source>
</evidence>
<feature type="domain" description="Xaa-Pro dipeptidyl-peptidase C-terminal" evidence="3">
    <location>
        <begin position="386"/>
        <end position="647"/>
    </location>
</feature>
<comment type="caution">
    <text evidence="4">The sequence shown here is derived from an EMBL/GenBank/DDBJ whole genome shotgun (WGS) entry which is preliminary data.</text>
</comment>
<dbReference type="Gene3D" id="2.60.120.260">
    <property type="entry name" value="Galactose-binding domain-like"/>
    <property type="match status" value="1"/>
</dbReference>
<dbReference type="SUPFAM" id="SSF53474">
    <property type="entry name" value="alpha/beta-Hydrolases"/>
    <property type="match status" value="1"/>
</dbReference>
<dbReference type="SMART" id="SM00939">
    <property type="entry name" value="PepX_C"/>
    <property type="match status" value="1"/>
</dbReference>
<dbReference type="GO" id="GO:0016787">
    <property type="term" value="F:hydrolase activity"/>
    <property type="evidence" value="ECO:0007669"/>
    <property type="project" value="UniProtKB-KW"/>
</dbReference>
<sequence>MSVAQRALAVALALAACRPAYTVQTPASAPVCADPAGPAEAAAPAPPASKSEDVAAYLAAHYTKREVRIPMRDGVHLHTAIYTPRDTSKTYPILLKRTPYSCSPYGEDKFPSRIGPSPIFLRAGYIFVDQDVRGAFMSEGEFVNVMPHLAQKSGPKDVDQSTDTYDTIAWLIANTPGNNGKVGLYGISYPGFYAAAGMIDAHPALAAVSPQAPIADWWYDDFHHHGAFFLPHTFNFFAAFGKPRPQPTSEWNRRFDHGTGDGYQFFLDVGPLKSLQERHLHGEIAFWNEMLEHPNRDEFWQKRDLLPHLRKVAPAVMVVGGLFDAEDLYGPLSIYRTVERENPGVFNILVMGPWGHGGWSRTEGDRLGDIAFGAKTSLEYQQRLELPFFEHFLKGVGAPPSGEAHLFDTGAHAWQAFPAWPPPAGTKDMYFGEGRALSADVPKARSGFDAFDSDPARPVPFTQEIAAGMPKEYMTEDQRFAARRPDVLVYETPPLAEDLTVAGPVEAELWISTTGTDADWIVKLIDVLPPATGAGKGERDEVKYDKLGGYQMMVRSEVVRGRFRDSADKPAPFVPGKVTRVRVPLLDVLHTFKKGHRLMIQVQSTWFPLVDRNPQTFVPNIFKADAKDFKRATHKVHRAAAHASRVRLPVLGAAPAAAAK</sequence>
<dbReference type="NCBIfam" id="TIGR00976">
    <property type="entry name" value="CocE_NonD"/>
    <property type="match status" value="1"/>
</dbReference>
<reference evidence="4 5" key="1">
    <citation type="submission" date="2022-11" db="EMBL/GenBank/DDBJ databases">
        <title>Minimal conservation of predation-associated metabolite biosynthetic gene clusters underscores biosynthetic potential of Myxococcota including descriptions for ten novel species: Archangium lansinium sp. nov., Myxococcus landrumus sp. nov., Nannocystis bai.</title>
        <authorList>
            <person name="Ahearne A."/>
            <person name="Stevens C."/>
            <person name="Dowd S."/>
        </authorList>
    </citation>
    <scope>NUCLEOTIDE SEQUENCE [LARGE SCALE GENOMIC DNA]</scope>
    <source>
        <strain evidence="4 5">NCELM</strain>
    </source>
</reference>
<evidence type="ECO:0000313" key="4">
    <source>
        <dbReference type="EMBL" id="MDC0667547.1"/>
    </source>
</evidence>
<keyword evidence="2" id="KW-0732">Signal</keyword>
<accession>A0ABT5B0C0</accession>